<keyword evidence="10" id="KW-1185">Reference proteome</keyword>
<dbReference type="Proteomes" id="UP000424752">
    <property type="component" value="Chromosome"/>
</dbReference>
<reference evidence="7 10" key="1">
    <citation type="submission" date="2019-11" db="EMBL/GenBank/DDBJ databases">
        <title>Erwinia sp. nov., isolated from feces of birds in Tibet plateau of China.</title>
        <authorList>
            <person name="Ge Y."/>
        </authorList>
    </citation>
    <scope>NUCLEOTIDE SEQUENCE [LARGE SCALE GENOMIC DNA]</scope>
    <source>
        <strain evidence="7 10">J316</strain>
    </source>
</reference>
<dbReference type="EMBL" id="WLZX01000010">
    <property type="protein sequence ID" value="MTD28900.1"/>
    <property type="molecule type" value="Genomic_DNA"/>
</dbReference>
<evidence type="ECO:0000313" key="8">
    <source>
        <dbReference type="EMBL" id="QGU89448.1"/>
    </source>
</evidence>
<proteinExistence type="predicted"/>
<feature type="transmembrane region" description="Helical" evidence="5">
    <location>
        <begin position="63"/>
        <end position="88"/>
    </location>
</feature>
<evidence type="ECO:0000259" key="6">
    <source>
        <dbReference type="Pfam" id="PF05154"/>
    </source>
</evidence>
<evidence type="ECO:0000256" key="5">
    <source>
        <dbReference type="SAM" id="Phobius"/>
    </source>
</evidence>
<feature type="transmembrane region" description="Helical" evidence="5">
    <location>
        <begin position="38"/>
        <end position="57"/>
    </location>
</feature>
<evidence type="ECO:0000313" key="7">
    <source>
        <dbReference type="EMBL" id="MTD28900.1"/>
    </source>
</evidence>
<evidence type="ECO:0000256" key="2">
    <source>
        <dbReference type="ARBA" id="ARBA00022692"/>
    </source>
</evidence>
<evidence type="ECO:0000313" key="10">
    <source>
        <dbReference type="Proteomes" id="UP000480164"/>
    </source>
</evidence>
<dbReference type="AlphaFoldDB" id="A0A6I6ELL9"/>
<accession>A0A6I6ELL9</accession>
<accession>A0A6L6GSS5</accession>
<dbReference type="Proteomes" id="UP000480164">
    <property type="component" value="Unassembled WGS sequence"/>
</dbReference>
<keyword evidence="4 5" id="KW-0472">Membrane</keyword>
<evidence type="ECO:0000313" key="9">
    <source>
        <dbReference type="Proteomes" id="UP000424752"/>
    </source>
</evidence>
<evidence type="ECO:0000256" key="4">
    <source>
        <dbReference type="ARBA" id="ARBA00023136"/>
    </source>
</evidence>
<feature type="domain" description="TM2" evidence="6">
    <location>
        <begin position="34"/>
        <end position="84"/>
    </location>
</feature>
<dbReference type="Pfam" id="PF05154">
    <property type="entry name" value="TM2"/>
    <property type="match status" value="1"/>
</dbReference>
<evidence type="ECO:0000256" key="1">
    <source>
        <dbReference type="ARBA" id="ARBA00004141"/>
    </source>
</evidence>
<comment type="subcellular location">
    <subcellularLocation>
        <location evidence="1">Membrane</location>
        <topology evidence="1">Multi-pass membrane protein</topology>
    </subcellularLocation>
</comment>
<organism evidence="8 9">
    <name type="scientific">Erwinia sorbitola</name>
    <dbReference type="NCBI Taxonomy" id="2681984"/>
    <lineage>
        <taxon>Bacteria</taxon>
        <taxon>Pseudomonadati</taxon>
        <taxon>Pseudomonadota</taxon>
        <taxon>Gammaproteobacteria</taxon>
        <taxon>Enterobacterales</taxon>
        <taxon>Erwiniaceae</taxon>
        <taxon>Erwinia</taxon>
    </lineage>
</organism>
<protein>
    <submittedName>
        <fullName evidence="8">NINE protein</fullName>
    </submittedName>
</protein>
<dbReference type="RefSeq" id="WP_154754136.1">
    <property type="nucleotide sequence ID" value="NZ_CP046509.1"/>
</dbReference>
<keyword evidence="2 5" id="KW-0812">Transmembrane</keyword>
<gene>
    <name evidence="7" type="ORF">GK011_18375</name>
    <name evidence="8" type="ORF">GN242_20570</name>
</gene>
<sequence>MSGMVFCRGCGKEVHSSALVCPNCGAMQNTGIGKKNKIAAALLALFLGSFGLHKFYLNRIGQGILYLVFCWTFIPALVALVEAIIYLCTSDEEFARRYG</sequence>
<dbReference type="EMBL" id="CP046509">
    <property type="protein sequence ID" value="QGU89448.1"/>
    <property type="molecule type" value="Genomic_DNA"/>
</dbReference>
<evidence type="ECO:0000256" key="3">
    <source>
        <dbReference type="ARBA" id="ARBA00022989"/>
    </source>
</evidence>
<dbReference type="InterPro" id="IPR007829">
    <property type="entry name" value="TM2"/>
</dbReference>
<dbReference type="KEGG" id="erwi:GN242_20570"/>
<name>A0A6I6ELL9_9GAMM</name>
<reference evidence="8 9" key="2">
    <citation type="submission" date="2019-12" db="EMBL/GenBank/DDBJ databases">
        <title>Erwinia sp. nov., isolated from droppings of birds in the Qinghai-Tiebt plateau of China.</title>
        <authorList>
            <person name="Ge Y."/>
        </authorList>
    </citation>
    <scope>NUCLEOTIDE SEQUENCE [LARGE SCALE GENOMIC DNA]</scope>
    <source>
        <strain evidence="8 9">J780</strain>
    </source>
</reference>
<dbReference type="GO" id="GO:0016020">
    <property type="term" value="C:membrane"/>
    <property type="evidence" value="ECO:0007669"/>
    <property type="project" value="UniProtKB-SubCell"/>
</dbReference>
<keyword evidence="3 5" id="KW-1133">Transmembrane helix</keyword>